<name>A0A843TRU4_COLES</name>
<dbReference type="SUPFAM" id="SSF82171">
    <property type="entry name" value="DPP6 N-terminal domain-like"/>
    <property type="match status" value="1"/>
</dbReference>
<keyword evidence="1" id="KW-0732">Signal</keyword>
<dbReference type="Gene3D" id="2.120.10.30">
    <property type="entry name" value="TolB, C-terminal domain"/>
    <property type="match status" value="3"/>
</dbReference>
<dbReference type="InterPro" id="IPR011042">
    <property type="entry name" value="6-blade_b-propeller_TolB-like"/>
</dbReference>
<keyword evidence="3" id="KW-1185">Reference proteome</keyword>
<feature type="chain" id="PRO_5032728396" evidence="1">
    <location>
        <begin position="35"/>
        <end position="747"/>
    </location>
</feature>
<feature type="signal peptide" evidence="1">
    <location>
        <begin position="1"/>
        <end position="34"/>
    </location>
</feature>
<proteinExistence type="predicted"/>
<dbReference type="OrthoDB" id="43744at2759"/>
<dbReference type="Proteomes" id="UP000652761">
    <property type="component" value="Unassembled WGS sequence"/>
</dbReference>
<reference evidence="2" key="1">
    <citation type="submission" date="2017-07" db="EMBL/GenBank/DDBJ databases">
        <title>Taro Niue Genome Assembly and Annotation.</title>
        <authorList>
            <person name="Atibalentja N."/>
            <person name="Keating K."/>
            <person name="Fields C.J."/>
        </authorList>
    </citation>
    <scope>NUCLEOTIDE SEQUENCE</scope>
    <source>
        <strain evidence="2">Niue_2</strain>
        <tissue evidence="2">Leaf</tissue>
    </source>
</reference>
<organism evidence="2 3">
    <name type="scientific">Colocasia esculenta</name>
    <name type="common">Wild taro</name>
    <name type="synonym">Arum esculentum</name>
    <dbReference type="NCBI Taxonomy" id="4460"/>
    <lineage>
        <taxon>Eukaryota</taxon>
        <taxon>Viridiplantae</taxon>
        <taxon>Streptophyta</taxon>
        <taxon>Embryophyta</taxon>
        <taxon>Tracheophyta</taxon>
        <taxon>Spermatophyta</taxon>
        <taxon>Magnoliopsida</taxon>
        <taxon>Liliopsida</taxon>
        <taxon>Araceae</taxon>
        <taxon>Aroideae</taxon>
        <taxon>Colocasieae</taxon>
        <taxon>Colocasia</taxon>
    </lineage>
</organism>
<evidence type="ECO:0000313" key="2">
    <source>
        <dbReference type="EMBL" id="MQL71119.1"/>
    </source>
</evidence>
<dbReference type="InterPro" id="IPR011659">
    <property type="entry name" value="WD40"/>
</dbReference>
<dbReference type="EMBL" id="NMUH01000089">
    <property type="protein sequence ID" value="MQL71119.1"/>
    <property type="molecule type" value="Genomic_DNA"/>
</dbReference>
<evidence type="ECO:0000256" key="1">
    <source>
        <dbReference type="SAM" id="SignalP"/>
    </source>
</evidence>
<dbReference type="AlphaFoldDB" id="A0A843TRU4"/>
<dbReference type="PANTHER" id="PTHR32161">
    <property type="entry name" value="DPP6 N-TERMINAL DOMAIN-LIKE PROTEIN"/>
    <property type="match status" value="1"/>
</dbReference>
<accession>A0A843TRU4</accession>
<dbReference type="Pfam" id="PF07676">
    <property type="entry name" value="PD40"/>
    <property type="match status" value="3"/>
</dbReference>
<evidence type="ECO:0000313" key="3">
    <source>
        <dbReference type="Proteomes" id="UP000652761"/>
    </source>
</evidence>
<gene>
    <name evidence="2" type="ORF">Taro_003477</name>
</gene>
<protein>
    <submittedName>
        <fullName evidence="2">Uncharacterized protein</fullName>
    </submittedName>
</protein>
<comment type="caution">
    <text evidence="2">The sequence shown here is derived from an EMBL/GenBank/DDBJ whole genome shotgun (WGS) entry which is preliminary data.</text>
</comment>
<dbReference type="PANTHER" id="PTHR32161:SF8">
    <property type="entry name" value="DPP6 N-TERMINAL DOMAIN-LIKE PROTEIN"/>
    <property type="match status" value="1"/>
</dbReference>
<sequence>MSSMPPSSSTCCRLSRPLLLLLPFLLSFLHGSSSNSSAGAGVIVQDAAAEGGKASIIFATVGRSRYAFDIFTLPVPPLPPAASFPYSNHTLDRAELLLTDGRSVNYNGFFPRDPCSLISLILSSSSCNHSLLDPKRPSEALVYISEREGSPSIYVDVYPSRSSDRGGAGRGRRAILQDPARLQVPLLRGLGDAGVSLKDKPSVSGEHLIYVSTHEASSVPRKSWTAVYSTHIHTGETRRLTPPGVADFSPAVSPSGQWTAVASSSDRGYTGETRELRTHVAVFRTRDGSERTVVIDHGGWPSWADDSTLFFHRECEDGWWSIFKATIGEGSDVPVERVTPPGFHAFTPAVGNGFVAMATRRPSSSKFRHIELLDLHSGVFVELTAQLSPNFHHYNPFISPDFTRIGYHRCRSSRNSGSSGSGPFLLENIKSPDADISLFRIDGSFPSFSHDGRQIAYTGLPGLHVMNSDGSGERLVLSGNAFATAWDWKRKGVIYTSYGPHFAAESTEVDVISITLKEEEEEEEGGPVSASIKKLTVGAKNNAFPSPSPDGKWVVFRSGRSGHKNLYTMDAVEGESGGLHRLTDGPWTDTMCSWSPDGEWIAFASDRDDPGSGSFSIYLVHPNGTGLRKVVQSGHGGRANHPYFSPDSKRIVFTSDYAGVSAEIISTPHQFQPYGEIFTANIDGSDIRRLTHNPYEDGTPTWAPAAMKPADVLERLPAGAHCKFDDCHWLNQQVRSEHRVGQACGHS</sequence>